<sequence>MTTTTDPVPSGHLQPPASTTTEPVSAIPPGHGNDTTSTSDTTNSKPSSVRAGNTPSHLNLETFPTTTGPVLDTSELPGLPRLNYNLWDYKIKLSIVTFLLVLESSLIPLALFYGLWFRTTLRHGIIFAIITAFFGLVTGIEFGLRSLKLILPPDTYRPIGGKRWKADFTHWTLSFGYTVMTGILIGASIPHEPLVRPLAIPVPLFMIQMGLMLIATGYMNVKHKPTWCRMSSVPKGERTRPLVYTIVEDIIAVDGAAGLEYRRAFMARYEVSKLFRKMIAKQNWFWGWGSLLVGIGTMVVIWTVQQEIAYGIGWGVPLVWTIIWIVVTVVWVRRDLRHEKEQWARDAMSSVSNINIGEQNGVAAAT</sequence>
<gene>
    <name evidence="3" type="ORF">QBC37DRAFT_35800</name>
</gene>
<name>A0AAN7B6X9_9PEZI</name>
<feature type="transmembrane region" description="Helical" evidence="2">
    <location>
        <begin position="201"/>
        <end position="221"/>
    </location>
</feature>
<organism evidence="3 4">
    <name type="scientific">Rhypophila decipiens</name>
    <dbReference type="NCBI Taxonomy" id="261697"/>
    <lineage>
        <taxon>Eukaryota</taxon>
        <taxon>Fungi</taxon>
        <taxon>Dikarya</taxon>
        <taxon>Ascomycota</taxon>
        <taxon>Pezizomycotina</taxon>
        <taxon>Sordariomycetes</taxon>
        <taxon>Sordariomycetidae</taxon>
        <taxon>Sordariales</taxon>
        <taxon>Naviculisporaceae</taxon>
        <taxon>Rhypophila</taxon>
    </lineage>
</organism>
<dbReference type="EMBL" id="MU858177">
    <property type="protein sequence ID" value="KAK4210355.1"/>
    <property type="molecule type" value="Genomic_DNA"/>
</dbReference>
<accession>A0AAN7B6X9</accession>
<protein>
    <submittedName>
        <fullName evidence="3">Uncharacterized protein</fullName>
    </submittedName>
</protein>
<feature type="transmembrane region" description="Helical" evidence="2">
    <location>
        <begin position="308"/>
        <end position="332"/>
    </location>
</feature>
<keyword evidence="2" id="KW-0472">Membrane</keyword>
<keyword evidence="2" id="KW-1133">Transmembrane helix</keyword>
<proteinExistence type="predicted"/>
<feature type="compositionally biased region" description="Low complexity" evidence="1">
    <location>
        <begin position="33"/>
        <end position="48"/>
    </location>
</feature>
<evidence type="ECO:0000313" key="3">
    <source>
        <dbReference type="EMBL" id="KAK4210355.1"/>
    </source>
</evidence>
<reference evidence="3" key="1">
    <citation type="journal article" date="2023" name="Mol. Phylogenet. Evol.">
        <title>Genome-scale phylogeny and comparative genomics of the fungal order Sordariales.</title>
        <authorList>
            <person name="Hensen N."/>
            <person name="Bonometti L."/>
            <person name="Westerberg I."/>
            <person name="Brannstrom I.O."/>
            <person name="Guillou S."/>
            <person name="Cros-Aarteil S."/>
            <person name="Calhoun S."/>
            <person name="Haridas S."/>
            <person name="Kuo A."/>
            <person name="Mondo S."/>
            <person name="Pangilinan J."/>
            <person name="Riley R."/>
            <person name="LaButti K."/>
            <person name="Andreopoulos B."/>
            <person name="Lipzen A."/>
            <person name="Chen C."/>
            <person name="Yan M."/>
            <person name="Daum C."/>
            <person name="Ng V."/>
            <person name="Clum A."/>
            <person name="Steindorff A."/>
            <person name="Ohm R.A."/>
            <person name="Martin F."/>
            <person name="Silar P."/>
            <person name="Natvig D.O."/>
            <person name="Lalanne C."/>
            <person name="Gautier V."/>
            <person name="Ament-Velasquez S.L."/>
            <person name="Kruys A."/>
            <person name="Hutchinson M.I."/>
            <person name="Powell A.J."/>
            <person name="Barry K."/>
            <person name="Miller A.N."/>
            <person name="Grigoriev I.V."/>
            <person name="Debuchy R."/>
            <person name="Gladieux P."/>
            <person name="Hiltunen Thoren M."/>
            <person name="Johannesson H."/>
        </authorList>
    </citation>
    <scope>NUCLEOTIDE SEQUENCE</scope>
    <source>
        <strain evidence="3">PSN293</strain>
    </source>
</reference>
<evidence type="ECO:0000313" key="4">
    <source>
        <dbReference type="Proteomes" id="UP001301769"/>
    </source>
</evidence>
<dbReference type="PANTHER" id="PTHR42024:SF1">
    <property type="entry name" value="AMINO ACID PERMEASE_ SLC12A DOMAIN-CONTAINING PROTEIN"/>
    <property type="match status" value="1"/>
</dbReference>
<feature type="compositionally biased region" description="Polar residues" evidence="1">
    <location>
        <begin position="50"/>
        <end position="66"/>
    </location>
</feature>
<dbReference type="Proteomes" id="UP001301769">
    <property type="component" value="Unassembled WGS sequence"/>
</dbReference>
<feature type="transmembrane region" description="Helical" evidence="2">
    <location>
        <begin position="91"/>
        <end position="113"/>
    </location>
</feature>
<feature type="transmembrane region" description="Helical" evidence="2">
    <location>
        <begin position="168"/>
        <end position="189"/>
    </location>
</feature>
<dbReference type="AlphaFoldDB" id="A0AAN7B6X9"/>
<dbReference type="PANTHER" id="PTHR42024">
    <property type="entry name" value="AMINO ACID PERMEASE_ SLC12A DOMAIN-CONTAINING PROTEIN"/>
    <property type="match status" value="1"/>
</dbReference>
<keyword evidence="2" id="KW-0812">Transmembrane</keyword>
<evidence type="ECO:0000256" key="1">
    <source>
        <dbReference type="SAM" id="MobiDB-lite"/>
    </source>
</evidence>
<keyword evidence="4" id="KW-1185">Reference proteome</keyword>
<reference evidence="3" key="2">
    <citation type="submission" date="2023-05" db="EMBL/GenBank/DDBJ databases">
        <authorList>
            <consortium name="Lawrence Berkeley National Laboratory"/>
            <person name="Steindorff A."/>
            <person name="Hensen N."/>
            <person name="Bonometti L."/>
            <person name="Westerberg I."/>
            <person name="Brannstrom I.O."/>
            <person name="Guillou S."/>
            <person name="Cros-Aarteil S."/>
            <person name="Calhoun S."/>
            <person name="Haridas S."/>
            <person name="Kuo A."/>
            <person name="Mondo S."/>
            <person name="Pangilinan J."/>
            <person name="Riley R."/>
            <person name="Labutti K."/>
            <person name="Andreopoulos B."/>
            <person name="Lipzen A."/>
            <person name="Chen C."/>
            <person name="Yanf M."/>
            <person name="Daum C."/>
            <person name="Ng V."/>
            <person name="Clum A."/>
            <person name="Ohm R."/>
            <person name="Martin F."/>
            <person name="Silar P."/>
            <person name="Natvig D."/>
            <person name="Lalanne C."/>
            <person name="Gautier V."/>
            <person name="Ament-Velasquez S.L."/>
            <person name="Kruys A."/>
            <person name="Hutchinson M.I."/>
            <person name="Powell A.J."/>
            <person name="Barry K."/>
            <person name="Miller A.N."/>
            <person name="Grigoriev I.V."/>
            <person name="Debuchy R."/>
            <person name="Gladieux P."/>
            <person name="Thoren M.H."/>
            <person name="Johannesson H."/>
        </authorList>
    </citation>
    <scope>NUCLEOTIDE SEQUENCE</scope>
    <source>
        <strain evidence="3">PSN293</strain>
    </source>
</reference>
<feature type="region of interest" description="Disordered" evidence="1">
    <location>
        <begin position="1"/>
        <end position="66"/>
    </location>
</feature>
<feature type="transmembrane region" description="Helical" evidence="2">
    <location>
        <begin position="125"/>
        <end position="147"/>
    </location>
</feature>
<feature type="transmembrane region" description="Helical" evidence="2">
    <location>
        <begin position="283"/>
        <end position="302"/>
    </location>
</feature>
<evidence type="ECO:0000256" key="2">
    <source>
        <dbReference type="SAM" id="Phobius"/>
    </source>
</evidence>
<comment type="caution">
    <text evidence="3">The sequence shown here is derived from an EMBL/GenBank/DDBJ whole genome shotgun (WGS) entry which is preliminary data.</text>
</comment>